<dbReference type="Pfam" id="PF08214">
    <property type="entry name" value="HAT_KAT11"/>
    <property type="match status" value="1"/>
</dbReference>
<accession>A0ABQ7I2G3</accession>
<comment type="caution">
    <text evidence="7">The sequence shown here is derived from an EMBL/GenBank/DDBJ whole genome shotgun (WGS) entry which is preliminary data.</text>
</comment>
<dbReference type="InterPro" id="IPR013178">
    <property type="entry name" value="Histone_AcTrfase_Rtt109/CBP"/>
</dbReference>
<sequence length="287" mass="33824">MSNLKKIGGSVKLATVQFANKTKFRYMRLLFQDDVIIAGITIQLNTSGRLYIESVDTTGFFNPRDCQTIFTKEFILETIMQFDASFISVFSCPKKEILFRKSSKNSNKGGLKTAVLLQYWIKLFESIQTYNKDMELHVFSKFYPKMSIPYRSLEEIYLFKDDPKRKLMKSIKKTNEENKIDLKSFFNIIELRSDFNHGGFVYLVNSSRKSKPKILDTIEIKSMTKMQRYLRNLDFSTLVHAKRSTKKFIKKFNIQLTYFITNSKNIKKYKKNDNENIIMLKPKKKQI</sequence>
<keyword evidence="5" id="KW-0804">Transcription</keyword>
<name>A0ABQ7I2G3_9MICR</name>
<comment type="subcellular location">
    <subcellularLocation>
        <location evidence="1">Nucleus</location>
    </subcellularLocation>
</comment>
<evidence type="ECO:0000256" key="2">
    <source>
        <dbReference type="ARBA" id="ARBA00013184"/>
    </source>
</evidence>
<dbReference type="SMART" id="SM01250">
    <property type="entry name" value="KAT11"/>
    <property type="match status" value="1"/>
</dbReference>
<keyword evidence="8" id="KW-1185">Reference proteome</keyword>
<dbReference type="Proteomes" id="UP001516464">
    <property type="component" value="Unassembled WGS sequence"/>
</dbReference>
<evidence type="ECO:0000256" key="6">
    <source>
        <dbReference type="ARBA" id="ARBA00023242"/>
    </source>
</evidence>
<keyword evidence="4" id="KW-0805">Transcription regulation</keyword>
<keyword evidence="3" id="KW-0808">Transferase</keyword>
<evidence type="ECO:0000256" key="3">
    <source>
        <dbReference type="ARBA" id="ARBA00022679"/>
    </source>
</evidence>
<dbReference type="EMBL" id="SBIQ01000008">
    <property type="protein sequence ID" value="KAF7684578.1"/>
    <property type="molecule type" value="Genomic_DNA"/>
</dbReference>
<evidence type="ECO:0000313" key="7">
    <source>
        <dbReference type="EMBL" id="KAF7684578.1"/>
    </source>
</evidence>
<dbReference type="EC" id="2.3.1.48" evidence="2"/>
<reference evidence="7 8" key="1">
    <citation type="submission" date="2019-01" db="EMBL/GenBank/DDBJ databases">
        <title>Genomes sequencing and comparative genomics of infectious freshwater microsporidia, Cucumispora dikerogammari and Thelohania contejeani.</title>
        <authorList>
            <person name="Cormier A."/>
            <person name="Giraud I."/>
            <person name="Wattier R."/>
            <person name="Teixeira M."/>
            <person name="Grandjean F."/>
            <person name="Rigaud T."/>
            <person name="Cordaux R."/>
        </authorList>
    </citation>
    <scope>NUCLEOTIDE SEQUENCE [LARGE SCALE GENOMIC DNA]</scope>
    <source>
        <strain evidence="7">T1</strain>
        <tissue evidence="7">Spores</tissue>
    </source>
</reference>
<protein>
    <recommendedName>
        <fullName evidence="2">histone acetyltransferase</fullName>
        <ecNumber evidence="2">2.3.1.48</ecNumber>
    </recommendedName>
</protein>
<evidence type="ECO:0000256" key="4">
    <source>
        <dbReference type="ARBA" id="ARBA00023015"/>
    </source>
</evidence>
<evidence type="ECO:0000256" key="5">
    <source>
        <dbReference type="ARBA" id="ARBA00023163"/>
    </source>
</evidence>
<gene>
    <name evidence="7" type="primary">RTT109</name>
    <name evidence="7" type="ORF">TCON_0239</name>
</gene>
<proteinExistence type="predicted"/>
<keyword evidence="6" id="KW-0539">Nucleus</keyword>
<organism evidence="7 8">
    <name type="scientific">Astathelohania contejeani</name>
    <dbReference type="NCBI Taxonomy" id="164912"/>
    <lineage>
        <taxon>Eukaryota</taxon>
        <taxon>Fungi</taxon>
        <taxon>Fungi incertae sedis</taxon>
        <taxon>Microsporidia</taxon>
        <taxon>Astathelohaniidae</taxon>
        <taxon>Astathelohania</taxon>
    </lineage>
</organism>
<evidence type="ECO:0000313" key="8">
    <source>
        <dbReference type="Proteomes" id="UP001516464"/>
    </source>
</evidence>
<evidence type="ECO:0000256" key="1">
    <source>
        <dbReference type="ARBA" id="ARBA00004123"/>
    </source>
</evidence>